<comment type="caution">
    <text evidence="1">The sequence shown here is derived from an EMBL/GenBank/DDBJ whole genome shotgun (WGS) entry which is preliminary data.</text>
</comment>
<dbReference type="OrthoDB" id="1347825at2"/>
<dbReference type="RefSeq" id="WP_115816505.1">
    <property type="nucleotide sequence ID" value="NZ_QRDV01000002.1"/>
</dbReference>
<dbReference type="EMBL" id="QRDV01000002">
    <property type="protein sequence ID" value="RED45189.1"/>
    <property type="molecule type" value="Genomic_DNA"/>
</dbReference>
<organism evidence="1 2">
    <name type="scientific">Winogradskyella eximia</name>
    <dbReference type="NCBI Taxonomy" id="262006"/>
    <lineage>
        <taxon>Bacteria</taxon>
        <taxon>Pseudomonadati</taxon>
        <taxon>Bacteroidota</taxon>
        <taxon>Flavobacteriia</taxon>
        <taxon>Flavobacteriales</taxon>
        <taxon>Flavobacteriaceae</taxon>
        <taxon>Winogradskyella</taxon>
    </lineage>
</organism>
<keyword evidence="2" id="KW-1185">Reference proteome</keyword>
<accession>A0A3D9H6V8</accession>
<proteinExistence type="predicted"/>
<reference evidence="1 2" key="1">
    <citation type="submission" date="2018-07" db="EMBL/GenBank/DDBJ databases">
        <title>Genomic Encyclopedia of Type Strains, Phase III (KMG-III): the genomes of soil and plant-associated and newly described type strains.</title>
        <authorList>
            <person name="Whitman W."/>
        </authorList>
    </citation>
    <scope>NUCLEOTIDE SEQUENCE [LARGE SCALE GENOMIC DNA]</scope>
    <source>
        <strain evidence="1 2">CECT 7946</strain>
    </source>
</reference>
<dbReference type="AlphaFoldDB" id="A0A3D9H6V8"/>
<evidence type="ECO:0000313" key="2">
    <source>
        <dbReference type="Proteomes" id="UP000256980"/>
    </source>
</evidence>
<protein>
    <submittedName>
        <fullName evidence="1">Uncharacterized protein</fullName>
    </submittedName>
</protein>
<name>A0A3D9H6V8_9FLAO</name>
<evidence type="ECO:0000313" key="1">
    <source>
        <dbReference type="EMBL" id="RED45189.1"/>
    </source>
</evidence>
<sequence length="215" mass="25322">MNLLKYVIILSLFAFQTAPSQTFVDDVERVAIVVIDYCVDENGKQYNIKINQEKSTYKHDGWQQGCLEHFNNGVLRDPMNMVNKCWQSVYYFVNSKYKTYELPKAEREKCKDLHRGTFKYESPAYSETKIKRRKRKQIEKGGYGGKQIYNIEWLDDHIYTLETVKMSLAKDKIKEGDIITVEIIELLDEDTYLYKAYSKDEETDNNVVYGLISRV</sequence>
<dbReference type="Proteomes" id="UP000256980">
    <property type="component" value="Unassembled WGS sequence"/>
</dbReference>
<gene>
    <name evidence="1" type="ORF">DFQ10_10256</name>
</gene>